<keyword evidence="2 5" id="KW-0349">Heme</keyword>
<dbReference type="Proteomes" id="UP000622797">
    <property type="component" value="Unassembled WGS sequence"/>
</dbReference>
<dbReference type="SUPFAM" id="SSF48264">
    <property type="entry name" value="Cytochrome P450"/>
    <property type="match status" value="1"/>
</dbReference>
<dbReference type="InterPro" id="IPR050121">
    <property type="entry name" value="Cytochrome_P450_monoxygenase"/>
</dbReference>
<gene>
    <name evidence="6" type="ORF">FSARC_3507</name>
</gene>
<reference evidence="6" key="2">
    <citation type="submission" date="2020-05" db="EMBL/GenBank/DDBJ databases">
        <authorList>
            <person name="Kim H.-S."/>
            <person name="Proctor R.H."/>
            <person name="Brown D.W."/>
        </authorList>
    </citation>
    <scope>NUCLEOTIDE SEQUENCE</scope>
    <source>
        <strain evidence="6">NRRL 20472</strain>
    </source>
</reference>
<dbReference type="PRINTS" id="PR00385">
    <property type="entry name" value="P450"/>
</dbReference>
<dbReference type="OrthoDB" id="3945418at2759"/>
<dbReference type="Gene3D" id="1.10.630.10">
    <property type="entry name" value="Cytochrome P450"/>
    <property type="match status" value="1"/>
</dbReference>
<dbReference type="GO" id="GO:0005506">
    <property type="term" value="F:iron ion binding"/>
    <property type="evidence" value="ECO:0007669"/>
    <property type="project" value="InterPro"/>
</dbReference>
<dbReference type="AlphaFoldDB" id="A0A8H4U445"/>
<feature type="binding site" description="axial binding residue" evidence="5">
    <location>
        <position position="442"/>
    </location>
    <ligand>
        <name>heme</name>
        <dbReference type="ChEBI" id="CHEBI:30413"/>
    </ligand>
    <ligandPart>
        <name>Fe</name>
        <dbReference type="ChEBI" id="CHEBI:18248"/>
    </ligandPart>
</feature>
<comment type="caution">
    <text evidence="6">The sequence shown here is derived from an EMBL/GenBank/DDBJ whole genome shotgun (WGS) entry which is preliminary data.</text>
</comment>
<comment type="cofactor">
    <cofactor evidence="5">
        <name>heme</name>
        <dbReference type="ChEBI" id="CHEBI:30413"/>
    </cofactor>
</comment>
<keyword evidence="4 5" id="KW-0408">Iron</keyword>
<organism evidence="6 7">
    <name type="scientific">Fusarium sarcochroum</name>
    <dbReference type="NCBI Taxonomy" id="1208366"/>
    <lineage>
        <taxon>Eukaryota</taxon>
        <taxon>Fungi</taxon>
        <taxon>Dikarya</taxon>
        <taxon>Ascomycota</taxon>
        <taxon>Pezizomycotina</taxon>
        <taxon>Sordariomycetes</taxon>
        <taxon>Hypocreomycetidae</taxon>
        <taxon>Hypocreales</taxon>
        <taxon>Nectriaceae</taxon>
        <taxon>Fusarium</taxon>
        <taxon>Fusarium lateritium species complex</taxon>
    </lineage>
</organism>
<dbReference type="Pfam" id="PF00067">
    <property type="entry name" value="p450"/>
    <property type="match status" value="1"/>
</dbReference>
<name>A0A8H4U445_9HYPO</name>
<evidence type="ECO:0000256" key="5">
    <source>
        <dbReference type="PIRSR" id="PIRSR602401-1"/>
    </source>
</evidence>
<dbReference type="InterPro" id="IPR002401">
    <property type="entry name" value="Cyt_P450_E_grp-I"/>
</dbReference>
<protein>
    <recommendedName>
        <fullName evidence="8">Cytochrome P450 monooxygenase</fullName>
    </recommendedName>
</protein>
<dbReference type="PRINTS" id="PR00463">
    <property type="entry name" value="EP450I"/>
</dbReference>
<dbReference type="EMBL" id="JABEXW010000168">
    <property type="protein sequence ID" value="KAF4969254.1"/>
    <property type="molecule type" value="Genomic_DNA"/>
</dbReference>
<reference evidence="6" key="1">
    <citation type="journal article" date="2020" name="BMC Genomics">
        <title>Correction to: Identification and distribution of gene clusters required for synthesis of sphingolipid metabolism inhibitors in diverse species of the filamentous fungus Fusarium.</title>
        <authorList>
            <person name="Kim H.S."/>
            <person name="Lohmar J.M."/>
            <person name="Busman M."/>
            <person name="Brown D.W."/>
            <person name="Naumann T.A."/>
            <person name="Divon H.H."/>
            <person name="Lysoe E."/>
            <person name="Uhlig S."/>
            <person name="Proctor R.H."/>
        </authorList>
    </citation>
    <scope>NUCLEOTIDE SEQUENCE</scope>
    <source>
        <strain evidence="6">NRRL 20472</strain>
    </source>
</reference>
<sequence length="508" mass="56652">MALPILELAAAFVVAFIVYHVISVYTSPLSKIPNAGFGAAFSRLAWAFPHEYNGTVTIDLPKLHERLGPLVRIGPNEVSFYSRDTYETVHKVGSKFKKDPRVYGEFVQGGHPALFSLTDPVEHAKRRRIMAQLFSRSKVPQLEKLISSHVEKFVHKIRGGDSVVDLGMASRALEADIMSEFSFGTPIQAVDSWAGGEQLAMVEKNDEKATWMPVLTNFPVLCELWEQIERNLFRFTGFRTQYSKGLIDFQNWCRESWQATLSTDSEFTRPSISSPNLIQTLCNAGLPAETALSEASENLGPGTDTTSATLAHILWALAHNPEFQDALYQDLAAVSFATDMTTLEGIPRLQACVKEGIRWAGAAAAMLPRIVPLGGIELHNTFIPEGTVLTSSPIWYLHDKTAYPEPKTYDPYRWLTKDGKELSQDRLRDRFYIPFSRGANICLGAHFSYLELYVSVSQIVSNFRLEPQSSTQSAADSQTWNPVLLPERKEWVAAVPVGKLEVVTHARA</sequence>
<dbReference type="PANTHER" id="PTHR24305">
    <property type="entry name" value="CYTOCHROME P450"/>
    <property type="match status" value="1"/>
</dbReference>
<keyword evidence="3 5" id="KW-0479">Metal-binding</keyword>
<dbReference type="GO" id="GO:0020037">
    <property type="term" value="F:heme binding"/>
    <property type="evidence" value="ECO:0007669"/>
    <property type="project" value="InterPro"/>
</dbReference>
<evidence type="ECO:0008006" key="8">
    <source>
        <dbReference type="Google" id="ProtNLM"/>
    </source>
</evidence>
<evidence type="ECO:0000313" key="6">
    <source>
        <dbReference type="EMBL" id="KAF4969254.1"/>
    </source>
</evidence>
<dbReference type="CDD" id="cd11062">
    <property type="entry name" value="CYP58-like"/>
    <property type="match status" value="1"/>
</dbReference>
<evidence type="ECO:0000313" key="7">
    <source>
        <dbReference type="Proteomes" id="UP000622797"/>
    </source>
</evidence>
<dbReference type="InterPro" id="IPR001128">
    <property type="entry name" value="Cyt_P450"/>
</dbReference>
<dbReference type="GO" id="GO:0016705">
    <property type="term" value="F:oxidoreductase activity, acting on paired donors, with incorporation or reduction of molecular oxygen"/>
    <property type="evidence" value="ECO:0007669"/>
    <property type="project" value="InterPro"/>
</dbReference>
<evidence type="ECO:0000256" key="1">
    <source>
        <dbReference type="ARBA" id="ARBA00010617"/>
    </source>
</evidence>
<evidence type="ECO:0000256" key="3">
    <source>
        <dbReference type="ARBA" id="ARBA00022723"/>
    </source>
</evidence>
<dbReference type="PANTHER" id="PTHR24305:SF166">
    <property type="entry name" value="CYTOCHROME P450 12A4, MITOCHONDRIAL-RELATED"/>
    <property type="match status" value="1"/>
</dbReference>
<evidence type="ECO:0000256" key="4">
    <source>
        <dbReference type="ARBA" id="ARBA00023004"/>
    </source>
</evidence>
<dbReference type="GO" id="GO:0004497">
    <property type="term" value="F:monooxygenase activity"/>
    <property type="evidence" value="ECO:0007669"/>
    <property type="project" value="InterPro"/>
</dbReference>
<comment type="similarity">
    <text evidence="1">Belongs to the cytochrome P450 family.</text>
</comment>
<evidence type="ECO:0000256" key="2">
    <source>
        <dbReference type="ARBA" id="ARBA00022617"/>
    </source>
</evidence>
<accession>A0A8H4U445</accession>
<proteinExistence type="inferred from homology"/>
<keyword evidence="7" id="KW-1185">Reference proteome</keyword>
<dbReference type="InterPro" id="IPR036396">
    <property type="entry name" value="Cyt_P450_sf"/>
</dbReference>